<proteinExistence type="predicted"/>
<evidence type="ECO:0000313" key="2">
    <source>
        <dbReference type="EMBL" id="KTD07792.1"/>
    </source>
</evidence>
<evidence type="ECO:0000313" key="3">
    <source>
        <dbReference type="EMBL" id="OCH99523.1"/>
    </source>
</evidence>
<evidence type="ECO:0000256" key="1">
    <source>
        <dbReference type="SAM" id="Phobius"/>
    </source>
</evidence>
<dbReference type="Proteomes" id="UP000093336">
    <property type="component" value="Unassembled WGS sequence"/>
</dbReference>
<evidence type="ECO:0000313" key="5">
    <source>
        <dbReference type="Proteomes" id="UP000093336"/>
    </source>
</evidence>
<evidence type="ECO:0008006" key="6">
    <source>
        <dbReference type="Google" id="ProtNLM"/>
    </source>
</evidence>
<protein>
    <recommendedName>
        <fullName evidence="6">Transmembrane protein</fullName>
    </recommendedName>
</protein>
<organism evidence="2 4">
    <name type="scientific">Legionella jamestowniensis</name>
    <dbReference type="NCBI Taxonomy" id="455"/>
    <lineage>
        <taxon>Bacteria</taxon>
        <taxon>Pseudomonadati</taxon>
        <taxon>Pseudomonadota</taxon>
        <taxon>Gammaproteobacteria</taxon>
        <taxon>Legionellales</taxon>
        <taxon>Legionellaceae</taxon>
        <taxon>Legionella</taxon>
    </lineage>
</organism>
<name>A0A0W0UIT7_9GAMM</name>
<dbReference type="NCBIfam" id="NF037947">
    <property type="entry name" value="holin_4"/>
    <property type="match status" value="1"/>
</dbReference>
<keyword evidence="1" id="KW-0812">Transmembrane</keyword>
<gene>
    <name evidence="3" type="ORF">A8135_07545</name>
    <name evidence="2" type="ORF">Ljam_1987</name>
</gene>
<keyword evidence="1" id="KW-1133">Transmembrane helix</keyword>
<dbReference type="AlphaFoldDB" id="A0A0W0UIT7"/>
<dbReference type="OrthoDB" id="5651342at2"/>
<feature type="transmembrane region" description="Helical" evidence="1">
    <location>
        <begin position="12"/>
        <end position="34"/>
    </location>
</feature>
<dbReference type="EMBL" id="LNYG01000013">
    <property type="protein sequence ID" value="KTD07792.1"/>
    <property type="molecule type" value="Genomic_DNA"/>
</dbReference>
<comment type="caution">
    <text evidence="2">The sequence shown here is derived from an EMBL/GenBank/DDBJ whole genome shotgun (WGS) entry which is preliminary data.</text>
</comment>
<feature type="transmembrane region" description="Helical" evidence="1">
    <location>
        <begin position="54"/>
        <end position="79"/>
    </location>
</feature>
<reference evidence="2 4" key="1">
    <citation type="submission" date="2015-11" db="EMBL/GenBank/DDBJ databases">
        <title>Genomic analysis of 38 Legionella species identifies large and diverse effector repertoires.</title>
        <authorList>
            <person name="Burstein D."/>
            <person name="Amaro F."/>
            <person name="Zusman T."/>
            <person name="Lifshitz Z."/>
            <person name="Cohen O."/>
            <person name="Gilbert J.A."/>
            <person name="Pupko T."/>
            <person name="Shuman H.A."/>
            <person name="Segal G."/>
        </authorList>
    </citation>
    <scope>NUCLEOTIDE SEQUENCE [LARGE SCALE GENOMIC DNA]</scope>
    <source>
        <strain evidence="2 4">JA-26-G1-E2</strain>
    </source>
</reference>
<dbReference type="Proteomes" id="UP000054715">
    <property type="component" value="Unassembled WGS sequence"/>
</dbReference>
<accession>A0A0W0UIT7</accession>
<dbReference type="PATRIC" id="fig|455.5.peg.2094"/>
<dbReference type="RefSeq" id="WP_058449883.1">
    <property type="nucleotide sequence ID" value="NZ_CAAAJF010000002.1"/>
</dbReference>
<keyword evidence="5" id="KW-1185">Reference proteome</keyword>
<evidence type="ECO:0000313" key="4">
    <source>
        <dbReference type="Proteomes" id="UP000054715"/>
    </source>
</evidence>
<keyword evidence="1" id="KW-0472">Membrane</keyword>
<reference evidence="3 5" key="2">
    <citation type="submission" date="2016-05" db="EMBL/GenBank/DDBJ databases">
        <authorList>
            <person name="Prochazka B."/>
            <person name="Indra A."/>
            <person name="Hasenberger P."/>
            <person name="Blaschitz M."/>
            <person name="Wagner L."/>
            <person name="Wewalka G."/>
            <person name="Sorschag S."/>
            <person name="Schmid D."/>
            <person name="Ruppitsch W."/>
        </authorList>
    </citation>
    <scope>NUCLEOTIDE SEQUENCE [LARGE SCALE GENOMIC DNA]</scope>
    <source>
        <strain evidence="3 5">974010_12</strain>
    </source>
</reference>
<dbReference type="EMBL" id="LYOZ01000001">
    <property type="protein sequence ID" value="OCH99523.1"/>
    <property type="molecule type" value="Genomic_DNA"/>
</dbReference>
<sequence>MNKCKLSPVALGLSLGILWGFSVLVLGLIATYYSYGKPFVAAMGGLYIGYEPTILGSLLGGLIAFIDFFIFGLIIAWLYNLFACCGCRKKETME</sequence>